<sequence length="266" mass="28650">MVHCSVCLLPIRFPWNLEGRRSQLTLRQRRELREGSLTAALLWSLGSGPVVPSSGCRRTRTGVVSVKIVQLLMELRSKPTSSNSPSPGRLETHKPLCGAPPFLTGARSKHITSSDPNLFGNASNLTVGSSSMALFRSSFSLEKKFLPPYPLPMARGVSSGLCSSVCFSSSIILSSCGAVSTGPEDASEITSVSFVDGVWTSTAHYVTIFPLSDCVAKALPTHSSIVSNSLSSSCEDLSYLAYLSAVVYAYCLRRWIIPSCYCIEEV</sequence>
<dbReference type="EMBL" id="JAAMPC010000001">
    <property type="protein sequence ID" value="KAG2332685.1"/>
    <property type="molecule type" value="Genomic_DNA"/>
</dbReference>
<protein>
    <submittedName>
        <fullName evidence="1">Uncharacterized protein</fullName>
    </submittedName>
</protein>
<gene>
    <name evidence="1" type="ORF">Bca52824_003865</name>
</gene>
<comment type="caution">
    <text evidence="1">The sequence shown here is derived from an EMBL/GenBank/DDBJ whole genome shotgun (WGS) entry which is preliminary data.</text>
</comment>
<dbReference type="AlphaFoldDB" id="A0A8X7WPK9"/>
<evidence type="ECO:0000313" key="1">
    <source>
        <dbReference type="EMBL" id="KAG2332685.1"/>
    </source>
</evidence>
<dbReference type="Proteomes" id="UP000886595">
    <property type="component" value="Unassembled WGS sequence"/>
</dbReference>
<reference evidence="1 2" key="1">
    <citation type="submission" date="2020-02" db="EMBL/GenBank/DDBJ databases">
        <authorList>
            <person name="Ma Q."/>
            <person name="Huang Y."/>
            <person name="Song X."/>
            <person name="Pei D."/>
        </authorList>
    </citation>
    <scope>NUCLEOTIDE SEQUENCE [LARGE SCALE GENOMIC DNA]</scope>
    <source>
        <strain evidence="1">Sxm20200214</strain>
        <tissue evidence="1">Leaf</tissue>
    </source>
</reference>
<organism evidence="1 2">
    <name type="scientific">Brassica carinata</name>
    <name type="common">Ethiopian mustard</name>
    <name type="synonym">Abyssinian cabbage</name>
    <dbReference type="NCBI Taxonomy" id="52824"/>
    <lineage>
        <taxon>Eukaryota</taxon>
        <taxon>Viridiplantae</taxon>
        <taxon>Streptophyta</taxon>
        <taxon>Embryophyta</taxon>
        <taxon>Tracheophyta</taxon>
        <taxon>Spermatophyta</taxon>
        <taxon>Magnoliopsida</taxon>
        <taxon>eudicotyledons</taxon>
        <taxon>Gunneridae</taxon>
        <taxon>Pentapetalae</taxon>
        <taxon>rosids</taxon>
        <taxon>malvids</taxon>
        <taxon>Brassicales</taxon>
        <taxon>Brassicaceae</taxon>
        <taxon>Brassiceae</taxon>
        <taxon>Brassica</taxon>
    </lineage>
</organism>
<accession>A0A8X7WPK9</accession>
<proteinExistence type="predicted"/>
<name>A0A8X7WPK9_BRACI</name>
<keyword evidence="2" id="KW-1185">Reference proteome</keyword>
<evidence type="ECO:0000313" key="2">
    <source>
        <dbReference type="Proteomes" id="UP000886595"/>
    </source>
</evidence>